<dbReference type="RefSeq" id="WP_125031160.1">
    <property type="nucleotide sequence ID" value="NZ_JAPXVP010000005.1"/>
</dbReference>
<dbReference type="Gene3D" id="2.60.120.200">
    <property type="match status" value="1"/>
</dbReference>
<reference evidence="2 3" key="1">
    <citation type="submission" date="2018-07" db="EMBL/GenBank/DDBJ databases">
        <title>Draft genome sequence of Ancylomarina sp. M1P.</title>
        <authorList>
            <person name="Yadav S."/>
            <person name="Villanueva L."/>
            <person name="Damste J.S.S."/>
        </authorList>
    </citation>
    <scope>NUCLEOTIDE SEQUENCE [LARGE SCALE GENOMIC DNA]</scope>
    <source>
        <strain evidence="2 3">M1P</strain>
    </source>
</reference>
<protein>
    <submittedName>
        <fullName evidence="2">Tat pathway signal sequence domain protein</fullName>
    </submittedName>
</protein>
<feature type="domain" description="DUF6250" evidence="1">
    <location>
        <begin position="67"/>
        <end position="233"/>
    </location>
</feature>
<comment type="caution">
    <text evidence="2">The sequence shown here is derived from an EMBL/GenBank/DDBJ whole genome shotgun (WGS) entry which is preliminary data.</text>
</comment>
<evidence type="ECO:0000259" key="1">
    <source>
        <dbReference type="Pfam" id="PF19763"/>
    </source>
</evidence>
<dbReference type="EMBL" id="QQWG01000012">
    <property type="protein sequence ID" value="RRG20497.1"/>
    <property type="molecule type" value="Genomic_DNA"/>
</dbReference>
<sequence>MKYFLSLISLVVLLQSCFQNKKYEADFIKKTLLYQDDFSSNNSDDWITELQAESGNRVGVNKGALEIDVPKGVTVWFKHKLCGDILIEYQATVIDSGGTNDRVSDLNCFWMASDPRNADDLFDSPRKASGKFQDYDTLRLYYVGMGGHNNTKTRFRRYNGKGEKPLLPEHDLEGKTELISPNKSCQIQLVAMGSQVQFFRDGELVYDFIDESPYTQGWFGIRTIENHMKIDDFKVYRIEKKQIK</sequence>
<accession>A0A425XZH3</accession>
<dbReference type="PROSITE" id="PS51257">
    <property type="entry name" value="PROKAR_LIPOPROTEIN"/>
    <property type="match status" value="1"/>
</dbReference>
<dbReference type="Pfam" id="PF19763">
    <property type="entry name" value="DUF6250"/>
    <property type="match status" value="1"/>
</dbReference>
<dbReference type="AlphaFoldDB" id="A0A425XZH3"/>
<gene>
    <name evidence="2" type="ORF">DWB61_12185</name>
</gene>
<keyword evidence="3" id="KW-1185">Reference proteome</keyword>
<evidence type="ECO:0000313" key="3">
    <source>
        <dbReference type="Proteomes" id="UP000285794"/>
    </source>
</evidence>
<dbReference type="Proteomes" id="UP000285794">
    <property type="component" value="Unassembled WGS sequence"/>
</dbReference>
<name>A0A425XZH3_9BACT</name>
<proteinExistence type="predicted"/>
<dbReference type="InterPro" id="IPR046217">
    <property type="entry name" value="DUF6250"/>
</dbReference>
<organism evidence="2 3">
    <name type="scientific">Ancylomarina euxinus</name>
    <dbReference type="NCBI Taxonomy" id="2283627"/>
    <lineage>
        <taxon>Bacteria</taxon>
        <taxon>Pseudomonadati</taxon>
        <taxon>Bacteroidota</taxon>
        <taxon>Bacteroidia</taxon>
        <taxon>Marinilabiliales</taxon>
        <taxon>Marinifilaceae</taxon>
        <taxon>Ancylomarina</taxon>
    </lineage>
</organism>
<dbReference type="OrthoDB" id="262615at2"/>
<evidence type="ECO:0000313" key="2">
    <source>
        <dbReference type="EMBL" id="RRG20497.1"/>
    </source>
</evidence>